<dbReference type="AlphaFoldDB" id="A0AA39IF88"/>
<protein>
    <submittedName>
        <fullName evidence="2">Uncharacterized protein</fullName>
    </submittedName>
</protein>
<comment type="caution">
    <text evidence="2">The sequence shown here is derived from an EMBL/GenBank/DDBJ whole genome shotgun (WGS) entry which is preliminary data.</text>
</comment>
<evidence type="ECO:0000256" key="1">
    <source>
        <dbReference type="SAM" id="Phobius"/>
    </source>
</evidence>
<keyword evidence="1" id="KW-1133">Transmembrane helix</keyword>
<accession>A0AA39IF88</accession>
<organism evidence="2 3">
    <name type="scientific">Steinernema hermaphroditum</name>
    <dbReference type="NCBI Taxonomy" id="289476"/>
    <lineage>
        <taxon>Eukaryota</taxon>
        <taxon>Metazoa</taxon>
        <taxon>Ecdysozoa</taxon>
        <taxon>Nematoda</taxon>
        <taxon>Chromadorea</taxon>
        <taxon>Rhabditida</taxon>
        <taxon>Tylenchina</taxon>
        <taxon>Panagrolaimomorpha</taxon>
        <taxon>Strongyloidoidea</taxon>
        <taxon>Steinernematidae</taxon>
        <taxon>Steinernema</taxon>
    </lineage>
</organism>
<evidence type="ECO:0000313" key="2">
    <source>
        <dbReference type="EMBL" id="KAK0423278.1"/>
    </source>
</evidence>
<gene>
    <name evidence="2" type="ORF">QR680_008063</name>
</gene>
<reference evidence="2" key="1">
    <citation type="submission" date="2023-06" db="EMBL/GenBank/DDBJ databases">
        <title>Genomic analysis of the entomopathogenic nematode Steinernema hermaphroditum.</title>
        <authorList>
            <person name="Schwarz E.M."/>
            <person name="Heppert J.K."/>
            <person name="Baniya A."/>
            <person name="Schwartz H.T."/>
            <person name="Tan C.-H."/>
            <person name="Antoshechkin I."/>
            <person name="Sternberg P.W."/>
            <person name="Goodrich-Blair H."/>
            <person name="Dillman A.R."/>
        </authorList>
    </citation>
    <scope>NUCLEOTIDE SEQUENCE</scope>
    <source>
        <strain evidence="2">PS9179</strain>
        <tissue evidence="2">Whole animal</tissue>
    </source>
</reference>
<keyword evidence="1" id="KW-0472">Membrane</keyword>
<proteinExistence type="predicted"/>
<feature type="transmembrane region" description="Helical" evidence="1">
    <location>
        <begin position="382"/>
        <end position="405"/>
    </location>
</feature>
<keyword evidence="1" id="KW-0812">Transmembrane</keyword>
<dbReference type="Proteomes" id="UP001175271">
    <property type="component" value="Unassembled WGS sequence"/>
</dbReference>
<sequence>MDTISHDFVVPVMQILFDHNTCSGLEEAELLGYKYGDIANEVVENSCICKLTIPGLYCDELYILPNAPSFKKLLGKESLPHPASMARVVTFSVSARELVYRKEHVQFYNPLYGKMSRVMDLCRFVRTRELVLEEFGSEGEAGSFTKFYEVAPDMTAFFNKVVLRYQETDVFEKVAEMFLEAKNLESLEFLDPHLRDLFHGYFDGDTFFTDITWNDPPLWFQQFVKKAFHQPQLVHLDLNSPYVDWIPTDFLCPLFEDWFKNPETFPRVTKTVTGLGAYFRRSQLRDFGFRSIGGITESGRFSSMRFDLVHPTCAERRIILKIYTLTDMVYFVGAWGSAFRHFASYFTVCFAYGENARHLEDKTAPSKPIPNLFRVVLETIALFGYLSIYHVIWAIALFPIALSLAPSIIWFRTMRTLMFSPTIAFPLFKICIYTLLSSIESPFEIFRYVLSLIFLW</sequence>
<dbReference type="EMBL" id="JAUCMV010000001">
    <property type="protein sequence ID" value="KAK0423278.1"/>
    <property type="molecule type" value="Genomic_DNA"/>
</dbReference>
<feature type="transmembrane region" description="Helical" evidence="1">
    <location>
        <begin position="417"/>
        <end position="436"/>
    </location>
</feature>
<keyword evidence="3" id="KW-1185">Reference proteome</keyword>
<evidence type="ECO:0000313" key="3">
    <source>
        <dbReference type="Proteomes" id="UP001175271"/>
    </source>
</evidence>
<name>A0AA39IF88_9BILA</name>